<dbReference type="EMBL" id="CP038817">
    <property type="protein sequence ID" value="QEN10687.1"/>
    <property type="molecule type" value="Genomic_DNA"/>
</dbReference>
<dbReference type="GeneID" id="78224272"/>
<name>A0AAE6JQU6_HAEPH</name>
<reference evidence="1 2" key="1">
    <citation type="submission" date="2019-04" db="EMBL/GenBank/DDBJ databases">
        <title>Complete Genome and Methylome Analysis of Haemophilus haemolyticus NEB129.</title>
        <authorList>
            <person name="Fomenkov A."/>
            <person name="Roberts R.J."/>
            <person name="Anton B.P."/>
            <person name="Vincze T."/>
        </authorList>
    </citation>
    <scope>NUCLEOTIDE SEQUENCE [LARGE SCALE GENOMIC DNA]</scope>
    <source>
        <strain evidence="1 2">NEB129</strain>
    </source>
</reference>
<sequence>MNNNQTMISQILSSWKNQDFQNLLKSHKNFLDTKLISEIDKLILKINIDDFINQQQAIVLLNYIYSDLKDNNLSEIDKSFLELKEYLSKLVK</sequence>
<evidence type="ECO:0000313" key="1">
    <source>
        <dbReference type="EMBL" id="QEN10687.1"/>
    </source>
</evidence>
<organism evidence="1 2">
    <name type="scientific">Haemophilus parahaemolyticus</name>
    <dbReference type="NCBI Taxonomy" id="735"/>
    <lineage>
        <taxon>Bacteria</taxon>
        <taxon>Pseudomonadati</taxon>
        <taxon>Pseudomonadota</taxon>
        <taxon>Gammaproteobacteria</taxon>
        <taxon>Pasteurellales</taxon>
        <taxon>Pasteurellaceae</taxon>
        <taxon>Haemophilus</taxon>
    </lineage>
</organism>
<dbReference type="RefSeq" id="WP_005707104.1">
    <property type="nucleotide sequence ID" value="NZ_CP038817.1"/>
</dbReference>
<protein>
    <submittedName>
        <fullName evidence="1">Uncharacterized protein</fullName>
    </submittedName>
</protein>
<proteinExistence type="predicted"/>
<evidence type="ECO:0000313" key="2">
    <source>
        <dbReference type="Proteomes" id="UP000323974"/>
    </source>
</evidence>
<accession>A0AAE6JQU6</accession>
<dbReference type="Proteomes" id="UP000323974">
    <property type="component" value="Chromosome"/>
</dbReference>
<dbReference type="KEGG" id="hpaa:E5Q53_04080"/>
<gene>
    <name evidence="1" type="ORF">E5Q53_04080</name>
</gene>
<dbReference type="AlphaFoldDB" id="A0AAE6JQU6"/>